<evidence type="ECO:0000256" key="6">
    <source>
        <dbReference type="ARBA" id="ARBA00023136"/>
    </source>
</evidence>
<comment type="similarity">
    <text evidence="2">Belongs to the CDP-glycerol glycerophosphotransferase family.</text>
</comment>
<dbReference type="InterPro" id="IPR043148">
    <property type="entry name" value="TagF_C"/>
</dbReference>
<evidence type="ECO:0008006" key="11">
    <source>
        <dbReference type="Google" id="ProtNLM"/>
    </source>
</evidence>
<feature type="domain" description="Glycosyltransferase subfamily 4-like N-terminal" evidence="8">
    <location>
        <begin position="513"/>
        <end position="617"/>
    </location>
</feature>
<dbReference type="InterPro" id="IPR051612">
    <property type="entry name" value="Teichoic_Acid_Biosynth"/>
</dbReference>
<dbReference type="PANTHER" id="PTHR37316:SF3">
    <property type="entry name" value="TEICHOIC ACID GLYCEROL-PHOSPHATE TRANSFERASE"/>
    <property type="match status" value="1"/>
</dbReference>
<accession>A0A3D2X925</accession>
<dbReference type="Gene3D" id="3.40.50.2000">
    <property type="entry name" value="Glycogen Phosphorylase B"/>
    <property type="match status" value="2"/>
</dbReference>
<reference evidence="9 10" key="1">
    <citation type="journal article" date="2018" name="Nat. Biotechnol.">
        <title>A standardized bacterial taxonomy based on genome phylogeny substantially revises the tree of life.</title>
        <authorList>
            <person name="Parks D.H."/>
            <person name="Chuvochina M."/>
            <person name="Waite D.W."/>
            <person name="Rinke C."/>
            <person name="Skarshewski A."/>
            <person name="Chaumeil P.A."/>
            <person name="Hugenholtz P."/>
        </authorList>
    </citation>
    <scope>NUCLEOTIDE SEQUENCE [LARGE SCALE GENOMIC DNA]</scope>
    <source>
        <strain evidence="9">UBA11728</strain>
    </source>
</reference>
<dbReference type="Pfam" id="PF13439">
    <property type="entry name" value="Glyco_transf_4"/>
    <property type="match status" value="1"/>
</dbReference>
<dbReference type="InterPro" id="IPR043149">
    <property type="entry name" value="TagF_N"/>
</dbReference>
<dbReference type="InterPro" id="IPR028098">
    <property type="entry name" value="Glyco_trans_4-like_N"/>
</dbReference>
<dbReference type="InterPro" id="IPR007554">
    <property type="entry name" value="Glycerophosphate_synth"/>
</dbReference>
<dbReference type="GO" id="GO:0016757">
    <property type="term" value="F:glycosyltransferase activity"/>
    <property type="evidence" value="ECO:0007669"/>
    <property type="project" value="InterPro"/>
</dbReference>
<dbReference type="Gene3D" id="3.40.50.12580">
    <property type="match status" value="1"/>
</dbReference>
<dbReference type="Pfam" id="PF04464">
    <property type="entry name" value="Glyphos_transf"/>
    <property type="match status" value="1"/>
</dbReference>
<dbReference type="GO" id="GO:0005886">
    <property type="term" value="C:plasma membrane"/>
    <property type="evidence" value="ECO:0007669"/>
    <property type="project" value="UniProtKB-SubCell"/>
</dbReference>
<dbReference type="GO" id="GO:0047355">
    <property type="term" value="F:CDP-glycerol glycerophosphotransferase activity"/>
    <property type="evidence" value="ECO:0007669"/>
    <property type="project" value="InterPro"/>
</dbReference>
<dbReference type="EMBL" id="DPVV01000355">
    <property type="protein sequence ID" value="HCL02858.1"/>
    <property type="molecule type" value="Genomic_DNA"/>
</dbReference>
<evidence type="ECO:0000256" key="5">
    <source>
        <dbReference type="ARBA" id="ARBA00022944"/>
    </source>
</evidence>
<feature type="domain" description="Glycosyl transferase family 1" evidence="7">
    <location>
        <begin position="650"/>
        <end position="795"/>
    </location>
</feature>
<evidence type="ECO:0000313" key="9">
    <source>
        <dbReference type="EMBL" id="HCL02858.1"/>
    </source>
</evidence>
<evidence type="ECO:0000259" key="7">
    <source>
        <dbReference type="Pfam" id="PF00534"/>
    </source>
</evidence>
<evidence type="ECO:0000259" key="8">
    <source>
        <dbReference type="Pfam" id="PF13439"/>
    </source>
</evidence>
<dbReference type="Pfam" id="PF00534">
    <property type="entry name" value="Glycos_transf_1"/>
    <property type="match status" value="1"/>
</dbReference>
<organism evidence="9 10">
    <name type="scientific">Lachnoclostridium phytofermentans</name>
    <dbReference type="NCBI Taxonomy" id="66219"/>
    <lineage>
        <taxon>Bacteria</taxon>
        <taxon>Bacillati</taxon>
        <taxon>Bacillota</taxon>
        <taxon>Clostridia</taxon>
        <taxon>Lachnospirales</taxon>
        <taxon>Lachnospiraceae</taxon>
    </lineage>
</organism>
<sequence length="821" mass="95933">MRKKLSNQRIAGNKSMNFNIEGKISKIKSTGKVCNRNSYYLNKRKKPIKETAILFESKAGADLAGNIFYLLKELTKKEYSKFQCYLNVNLSNKDRVKKLLWKYQINNVILLEMNSKKYLEMLATAKYIVNDTSFPTWFYKRPEQVYLNTWHGTPLKHMGYEVENRAFAMGNIQKNFQIADYLLYPNDYMKEKMIHAYYLENTYQGKILCEGYPRNAIFYQKERTEIIRKELELTDKQVIVCMPTWRGTLTESANTEQVEACACNFAILDKLLNDNQVFYVKFHVFLQGRFDFSEYKHIKPFPEGYETYDFLNSADILVTDYSSVFFDFANTRKKIVLFTYDRKDYLDERGLYIPLDSLPFPQAENVTELCEEFNLPKTYDDKEFLEKFCTYDNIDAANKIAKHVFLGQKVCKEEKAKGNGKPNILVYCSNLAMNGITTSLLNLMSLVDKEKANYYFFFKQNQFTKTPMRLSVLPPNTGLMPLCGSTIEWKWMEAVYHKLYYRFNKDSKFLQKRLNRLYQRDFDKRFHNVRIDEIVHFTGYAPDITLYLQQSEARKVIFVHNDMYEEYKEKKNFHFNILKHAFETYDKIVAVSEATKDSIKKVGNFMDKVEVLQNAHNVDGILDKAKLPFVMEEETELSVPYEDFTRMLEGDSTKFITIGRFSPEKGHMKLMSAFNEFHKKQPNTKLIIIGGYGTLFKNTVDFSRKLECANDIYIVKSTSNPFAILKQCDLFLLPSDREPLGLVLLEADTLGVPIVATDIPGSGDFLREHQGYLVENSEKGLRKGMEEFMEGKVKPLNISFTKYNQSIVKQFEDLIGVNHTK</sequence>
<evidence type="ECO:0000313" key="10">
    <source>
        <dbReference type="Proteomes" id="UP000262969"/>
    </source>
</evidence>
<evidence type="ECO:0000256" key="3">
    <source>
        <dbReference type="ARBA" id="ARBA00022475"/>
    </source>
</evidence>
<keyword evidence="6" id="KW-0472">Membrane</keyword>
<proteinExistence type="inferred from homology"/>
<name>A0A3D2X925_9FIRM</name>
<keyword evidence="3" id="KW-1003">Cell membrane</keyword>
<dbReference type="InterPro" id="IPR001296">
    <property type="entry name" value="Glyco_trans_1"/>
</dbReference>
<dbReference type="PANTHER" id="PTHR37316">
    <property type="entry name" value="TEICHOIC ACID GLYCEROL-PHOSPHATE PRIMASE"/>
    <property type="match status" value="1"/>
</dbReference>
<dbReference type="CDD" id="cd03811">
    <property type="entry name" value="GT4_GT28_WabH-like"/>
    <property type="match status" value="1"/>
</dbReference>
<dbReference type="Gene3D" id="3.40.50.11820">
    <property type="match status" value="1"/>
</dbReference>
<dbReference type="AlphaFoldDB" id="A0A3D2X925"/>
<evidence type="ECO:0000256" key="1">
    <source>
        <dbReference type="ARBA" id="ARBA00004202"/>
    </source>
</evidence>
<dbReference type="SUPFAM" id="SSF53756">
    <property type="entry name" value="UDP-Glycosyltransferase/glycogen phosphorylase"/>
    <property type="match status" value="1"/>
</dbReference>
<dbReference type="Proteomes" id="UP000262969">
    <property type="component" value="Unassembled WGS sequence"/>
</dbReference>
<gene>
    <name evidence="9" type="ORF">DHW61_10690</name>
</gene>
<keyword evidence="4" id="KW-0808">Transferase</keyword>
<protein>
    <recommendedName>
        <fullName evidence="11">Glycosyl transferase group 1</fullName>
    </recommendedName>
</protein>
<dbReference type="GO" id="GO:0019350">
    <property type="term" value="P:teichoic acid biosynthetic process"/>
    <property type="evidence" value="ECO:0007669"/>
    <property type="project" value="UniProtKB-KW"/>
</dbReference>
<evidence type="ECO:0000256" key="2">
    <source>
        <dbReference type="ARBA" id="ARBA00010488"/>
    </source>
</evidence>
<evidence type="ECO:0000256" key="4">
    <source>
        <dbReference type="ARBA" id="ARBA00022679"/>
    </source>
</evidence>
<comment type="subcellular location">
    <subcellularLocation>
        <location evidence="1">Cell membrane</location>
        <topology evidence="1">Peripheral membrane protein</topology>
    </subcellularLocation>
</comment>
<comment type="caution">
    <text evidence="9">The sequence shown here is derived from an EMBL/GenBank/DDBJ whole genome shotgun (WGS) entry which is preliminary data.</text>
</comment>
<keyword evidence="5" id="KW-0777">Teichoic acid biosynthesis</keyword>